<evidence type="ECO:0000313" key="2">
    <source>
        <dbReference type="EMBL" id="QOZ71680.1"/>
    </source>
</evidence>
<dbReference type="NCBIfam" id="NF009441">
    <property type="entry name" value="PRK12798.1-3"/>
    <property type="match status" value="1"/>
</dbReference>
<dbReference type="AlphaFoldDB" id="A0AAE7TKJ5"/>
<proteinExistence type="predicted"/>
<feature type="signal peptide" evidence="1">
    <location>
        <begin position="1"/>
        <end position="23"/>
    </location>
</feature>
<protein>
    <submittedName>
        <fullName evidence="2">Chemotaxis protein</fullName>
    </submittedName>
</protein>
<dbReference type="RefSeq" id="WP_092213036.1">
    <property type="nucleotide sequence ID" value="NZ_CP030050.1"/>
</dbReference>
<feature type="chain" id="PRO_5041898727" evidence="1">
    <location>
        <begin position="24"/>
        <end position="407"/>
    </location>
</feature>
<reference evidence="2 3" key="1">
    <citation type="submission" date="2018-06" db="EMBL/GenBank/DDBJ databases">
        <title>Comparative genomics of Bradyrhizobium nodulating Arachidis hypogaea.</title>
        <authorList>
            <person name="Li Y."/>
        </authorList>
    </citation>
    <scope>NUCLEOTIDE SEQUENCE [LARGE SCALE GENOMIC DNA]</scope>
    <source>
        <strain evidence="2 3">CCBAU 051107</strain>
    </source>
</reference>
<sequence>MIRLLLCAVLLMVVPLTASRVLAETAPAPTPAPAPAPAPASTSSEPYELVRGLQAVQDGIANGDTAAHGSHIALIRQIGEKYLAADPNVWSNPQNGQAVVIYMLSGGAPQLVRKLPRDKINVEGRLFDGALAYVEGRQDEARELLKEVKPRTLPSGLGGQVALVQGALFARSEASLAIERLDDARLLLPGTLVEEAALRREILLVGQAEDFDKFEFLTLAYIRHYRNSIYAGDFWQRFSSGLTQSSLALDERRFSRIGSLLEQIDRASRLKLYLMIARAAMVRGRMEVTRLAGERALTLSADASAERERAHLFRGASRALTDEYDGGLAELKALDRSKLPERDVPLLNATMQLALDVRKPFAGGPAAAADKPPVTPARLDLASSTAALARAQKQLSELELLTRDRRP</sequence>
<evidence type="ECO:0000256" key="1">
    <source>
        <dbReference type="SAM" id="SignalP"/>
    </source>
</evidence>
<evidence type="ECO:0000313" key="3">
    <source>
        <dbReference type="Proteomes" id="UP000594015"/>
    </source>
</evidence>
<accession>A0AAE7TKJ5</accession>
<name>A0AAE7TKJ5_9BRAD</name>
<organism evidence="2 3">
    <name type="scientific">Bradyrhizobium arachidis</name>
    <dbReference type="NCBI Taxonomy" id="858423"/>
    <lineage>
        <taxon>Bacteria</taxon>
        <taxon>Pseudomonadati</taxon>
        <taxon>Pseudomonadota</taxon>
        <taxon>Alphaproteobacteria</taxon>
        <taxon>Hyphomicrobiales</taxon>
        <taxon>Nitrobacteraceae</taxon>
        <taxon>Bradyrhizobium</taxon>
    </lineage>
</organism>
<dbReference type="KEGG" id="barh:WN72_39330"/>
<keyword evidence="1" id="KW-0732">Signal</keyword>
<dbReference type="Proteomes" id="UP000594015">
    <property type="component" value="Chromosome"/>
</dbReference>
<gene>
    <name evidence="2" type="ORF">WN72_39330</name>
</gene>
<dbReference type="EMBL" id="CP030050">
    <property type="protein sequence ID" value="QOZ71680.1"/>
    <property type="molecule type" value="Genomic_DNA"/>
</dbReference>